<dbReference type="InterPro" id="IPR032466">
    <property type="entry name" value="Metal_Hydrolase"/>
</dbReference>
<dbReference type="PANTHER" id="PTHR11113">
    <property type="entry name" value="N-ACETYLGLUCOSAMINE-6-PHOSPHATE DEACETYLASE"/>
    <property type="match status" value="1"/>
</dbReference>
<protein>
    <recommendedName>
        <fullName evidence="7 8">Adenine deaminase</fullName>
        <shortName evidence="8">Adenase</shortName>
        <shortName evidence="8">Adenine aminase</shortName>
        <ecNumber evidence="3 8">3.5.4.2</ecNumber>
    </recommendedName>
</protein>
<comment type="cofactor">
    <cofactor evidence="1 8">
        <name>Mn(2+)</name>
        <dbReference type="ChEBI" id="CHEBI:29035"/>
    </cofactor>
</comment>
<dbReference type="AlphaFoldDB" id="A0A940NT04"/>
<organism evidence="11 12">
    <name type="scientific">Gottfriedia endophytica</name>
    <dbReference type="NCBI Taxonomy" id="2820819"/>
    <lineage>
        <taxon>Bacteria</taxon>
        <taxon>Bacillati</taxon>
        <taxon>Bacillota</taxon>
        <taxon>Bacilli</taxon>
        <taxon>Bacillales</taxon>
        <taxon>Bacillaceae</taxon>
        <taxon>Gottfriedia</taxon>
    </lineage>
</organism>
<comment type="caution">
    <text evidence="11">The sequence shown here is derived from an EMBL/GenBank/DDBJ whole genome shotgun (WGS) entry which is preliminary data.</text>
</comment>
<evidence type="ECO:0000259" key="9">
    <source>
        <dbReference type="Pfam" id="PF01979"/>
    </source>
</evidence>
<keyword evidence="12" id="KW-1185">Reference proteome</keyword>
<dbReference type="GO" id="GO:0000034">
    <property type="term" value="F:adenine deaminase activity"/>
    <property type="evidence" value="ECO:0007669"/>
    <property type="project" value="UniProtKB-UniRule"/>
</dbReference>
<accession>A0A940NT04</accession>
<dbReference type="Pfam" id="PF13382">
    <property type="entry name" value="Adenine_deam_C"/>
    <property type="match status" value="1"/>
</dbReference>
<dbReference type="Gene3D" id="3.20.20.140">
    <property type="entry name" value="Metal-dependent hydrolases"/>
    <property type="match status" value="1"/>
</dbReference>
<dbReference type="InterPro" id="IPR006679">
    <property type="entry name" value="Adenine_deam"/>
</dbReference>
<dbReference type="InterPro" id="IPR006680">
    <property type="entry name" value="Amidohydro-rel"/>
</dbReference>
<comment type="similarity">
    <text evidence="2 8">Belongs to the metallo-dependent hydrolases superfamily. Adenine deaminase family.</text>
</comment>
<evidence type="ECO:0000256" key="3">
    <source>
        <dbReference type="ARBA" id="ARBA00012782"/>
    </source>
</evidence>
<feature type="domain" description="Adenine deaminase C-terminal" evidence="10">
    <location>
        <begin position="398"/>
        <end position="564"/>
    </location>
</feature>
<evidence type="ECO:0000256" key="6">
    <source>
        <dbReference type="ARBA" id="ARBA00047720"/>
    </source>
</evidence>
<evidence type="ECO:0000256" key="8">
    <source>
        <dbReference type="HAMAP-Rule" id="MF_01518"/>
    </source>
</evidence>
<keyword evidence="5 8" id="KW-0464">Manganese</keyword>
<dbReference type="SUPFAM" id="SSF51556">
    <property type="entry name" value="Metallo-dependent hydrolases"/>
    <property type="match status" value="1"/>
</dbReference>
<dbReference type="InterPro" id="IPR026912">
    <property type="entry name" value="Adenine_deam_C"/>
</dbReference>
<dbReference type="GO" id="GO:0006146">
    <property type="term" value="P:adenine catabolic process"/>
    <property type="evidence" value="ECO:0007669"/>
    <property type="project" value="InterPro"/>
</dbReference>
<keyword evidence="4 8" id="KW-0378">Hydrolase</keyword>
<comment type="catalytic activity">
    <reaction evidence="6 8">
        <text>adenine + H2O + H(+) = hypoxanthine + NH4(+)</text>
        <dbReference type="Rhea" id="RHEA:23688"/>
        <dbReference type="ChEBI" id="CHEBI:15377"/>
        <dbReference type="ChEBI" id="CHEBI:15378"/>
        <dbReference type="ChEBI" id="CHEBI:16708"/>
        <dbReference type="ChEBI" id="CHEBI:17368"/>
        <dbReference type="ChEBI" id="CHEBI:28938"/>
        <dbReference type="EC" id="3.5.4.2"/>
    </reaction>
</comment>
<evidence type="ECO:0000313" key="11">
    <source>
        <dbReference type="EMBL" id="MBP0726502.1"/>
    </source>
</evidence>
<dbReference type="InterPro" id="IPR011059">
    <property type="entry name" value="Metal-dep_hydrolase_composite"/>
</dbReference>
<dbReference type="HAMAP" id="MF_01518">
    <property type="entry name" value="Adenine_deamin"/>
    <property type="match status" value="1"/>
</dbReference>
<sequence>MNLKEMRAATKKEVAEIVFKNGKILNVFTKEIITADVAITNGVIVGIGDYSGQTEINVQGKFISSGFIDSHVHIESSMVVPKEYAKVVLPHGVTTVITDPHEIANVAGVKGIQFMLDASENLPLDVRVMLPSCVPATSFEKGGAELYAEDLEQFIGHPRVLGLAEVMDYPAVMNMSTQMMDKIQLAHRNQLPIDGHCAGLSINEINAYAYAGIQTDHESTTPEDVIMRTQLGMYAALREGSAARNLKDLLPAVTEKNAHRCMYCTDDKHLDDIVKEGSIDFCIRTAIQHGIDPLTAYSMATLHPAQCYNLKRKGAIAPGFEAHLVFLSNLEEVTISDVFIQDRYYVKDGVISENIEATIETDDIGSKVNLFDYSSKDFELLVGKESKANIIEINPNSIVTNHLVKEIENIESPYIPSIKDEECKIAVIDRYQGMKEMGIGILRGLGLVSGAIATTIAHDSHQLIVAGLNDEDMLLATKSINEIGGGIVIVNEGKVIASLGLSIGGLMCEDSAEEVIKKLSQIDEALLTIRPVNTFNALLTLSFLALPVIPSLKMTTKGLFNVLNMNLHPVFEK</sequence>
<feature type="domain" description="Amidohydrolase-related" evidence="9">
    <location>
        <begin position="63"/>
        <end position="340"/>
    </location>
</feature>
<evidence type="ECO:0000256" key="1">
    <source>
        <dbReference type="ARBA" id="ARBA00001936"/>
    </source>
</evidence>
<dbReference type="EC" id="3.5.4.2" evidence="3 8"/>
<dbReference type="SUPFAM" id="SSF51338">
    <property type="entry name" value="Composite domain of metallo-dependent hydrolases"/>
    <property type="match status" value="1"/>
</dbReference>
<dbReference type="EMBL" id="JAGIYQ010000011">
    <property type="protein sequence ID" value="MBP0726502.1"/>
    <property type="molecule type" value="Genomic_DNA"/>
</dbReference>
<dbReference type="Pfam" id="PF01979">
    <property type="entry name" value="Amidohydro_1"/>
    <property type="match status" value="1"/>
</dbReference>
<evidence type="ECO:0000256" key="5">
    <source>
        <dbReference type="ARBA" id="ARBA00023211"/>
    </source>
</evidence>
<evidence type="ECO:0000259" key="10">
    <source>
        <dbReference type="Pfam" id="PF13382"/>
    </source>
</evidence>
<evidence type="ECO:0000313" key="12">
    <source>
        <dbReference type="Proteomes" id="UP000682134"/>
    </source>
</evidence>
<dbReference type="CDD" id="cd01295">
    <property type="entry name" value="AdeC"/>
    <property type="match status" value="1"/>
</dbReference>
<reference evidence="11" key="1">
    <citation type="submission" date="2021-04" db="EMBL/GenBank/DDBJ databases">
        <title>Genome seq and assembly of Bacillus sp.</title>
        <authorList>
            <person name="Chhetri G."/>
        </authorList>
    </citation>
    <scope>NUCLEOTIDE SEQUENCE</scope>
    <source>
        <strain evidence="11">RG28</strain>
    </source>
</reference>
<gene>
    <name evidence="8 11" type="primary">ade</name>
    <name evidence="11" type="ORF">J5Y03_15180</name>
</gene>
<dbReference type="Proteomes" id="UP000682134">
    <property type="component" value="Unassembled WGS sequence"/>
</dbReference>
<evidence type="ECO:0000256" key="2">
    <source>
        <dbReference type="ARBA" id="ARBA00006773"/>
    </source>
</evidence>
<name>A0A940NT04_9BACI</name>
<evidence type="ECO:0000256" key="7">
    <source>
        <dbReference type="ARBA" id="ARBA00069718"/>
    </source>
</evidence>
<proteinExistence type="inferred from homology"/>
<dbReference type="RefSeq" id="WP_209406845.1">
    <property type="nucleotide sequence ID" value="NZ_JAGIYQ010000011.1"/>
</dbReference>
<dbReference type="NCBIfam" id="TIGR01178">
    <property type="entry name" value="ade"/>
    <property type="match status" value="1"/>
</dbReference>
<dbReference type="PANTHER" id="PTHR11113:SF2">
    <property type="entry name" value="ADENINE DEAMINASE"/>
    <property type="match status" value="1"/>
</dbReference>
<evidence type="ECO:0000256" key="4">
    <source>
        <dbReference type="ARBA" id="ARBA00022801"/>
    </source>
</evidence>
<dbReference type="FunFam" id="3.20.20.140:FF:000016">
    <property type="entry name" value="Adenine deaminase"/>
    <property type="match status" value="1"/>
</dbReference>
<dbReference type="Gene3D" id="2.30.40.10">
    <property type="entry name" value="Urease, subunit C, domain 1"/>
    <property type="match status" value="1"/>
</dbReference>